<dbReference type="EMBL" id="FOTW01000005">
    <property type="protein sequence ID" value="SFL54819.1"/>
    <property type="molecule type" value="Genomic_DNA"/>
</dbReference>
<evidence type="ECO:0000313" key="2">
    <source>
        <dbReference type="EMBL" id="SFL54819.1"/>
    </source>
</evidence>
<name>A0A1I4IK87_9BURK</name>
<keyword evidence="1" id="KW-0732">Signal</keyword>
<evidence type="ECO:0000256" key="1">
    <source>
        <dbReference type="SAM" id="SignalP"/>
    </source>
</evidence>
<proteinExistence type="predicted"/>
<feature type="chain" id="PRO_5011441789" evidence="1">
    <location>
        <begin position="33"/>
        <end position="77"/>
    </location>
</feature>
<protein>
    <submittedName>
        <fullName evidence="2">Uncharacterized protein</fullName>
    </submittedName>
</protein>
<accession>A0A1I4IK87</accession>
<gene>
    <name evidence="2" type="ORF">SAMN02982985_00622</name>
</gene>
<keyword evidence="3" id="KW-1185">Reference proteome</keyword>
<dbReference type="Proteomes" id="UP000199470">
    <property type="component" value="Unassembled WGS sequence"/>
</dbReference>
<organism evidence="2 3">
    <name type="scientific">Rugamonas rubra</name>
    <dbReference type="NCBI Taxonomy" id="758825"/>
    <lineage>
        <taxon>Bacteria</taxon>
        <taxon>Pseudomonadati</taxon>
        <taxon>Pseudomonadota</taxon>
        <taxon>Betaproteobacteria</taxon>
        <taxon>Burkholderiales</taxon>
        <taxon>Oxalobacteraceae</taxon>
        <taxon>Telluria group</taxon>
        <taxon>Rugamonas</taxon>
    </lineage>
</organism>
<evidence type="ECO:0000313" key="3">
    <source>
        <dbReference type="Proteomes" id="UP000199470"/>
    </source>
</evidence>
<dbReference type="AlphaFoldDB" id="A0A1I4IK87"/>
<reference evidence="2 3" key="1">
    <citation type="submission" date="2016-10" db="EMBL/GenBank/DDBJ databases">
        <authorList>
            <person name="de Groot N.N."/>
        </authorList>
    </citation>
    <scope>NUCLEOTIDE SEQUENCE [LARGE SCALE GENOMIC DNA]</scope>
    <source>
        <strain evidence="2 3">ATCC 43154</strain>
    </source>
</reference>
<sequence>MAMGPFLRGEKMKVKLIIAGLLAAACTASAFAGPAAYQWYQSRVTGERVCANAYMGSGWVVQPQLGSFKDAQCSIPK</sequence>
<feature type="signal peptide" evidence="1">
    <location>
        <begin position="1"/>
        <end position="32"/>
    </location>
</feature>